<dbReference type="HOGENOM" id="CLU_047993_2_3_4"/>
<dbReference type="GO" id="GO:0004132">
    <property type="term" value="F:dCMP deaminase activity"/>
    <property type="evidence" value="ECO:0007669"/>
    <property type="project" value="TreeGrafter"/>
</dbReference>
<comment type="similarity">
    <text evidence="2">Belongs to the cytidine and deoxycytidylate deaminase family.</text>
</comment>
<dbReference type="STRING" id="847.BRW83_1229"/>
<evidence type="ECO:0000313" key="8">
    <source>
        <dbReference type="Proteomes" id="UP000005089"/>
    </source>
</evidence>
<dbReference type="PROSITE" id="PS51747">
    <property type="entry name" value="CYT_DCMP_DEAMINASES_2"/>
    <property type="match status" value="1"/>
</dbReference>
<evidence type="ECO:0000256" key="1">
    <source>
        <dbReference type="ARBA" id="ARBA00001947"/>
    </source>
</evidence>
<keyword evidence="4" id="KW-0378">Hydrolase</keyword>
<evidence type="ECO:0000256" key="3">
    <source>
        <dbReference type="ARBA" id="ARBA00022723"/>
    </source>
</evidence>
<evidence type="ECO:0000256" key="4">
    <source>
        <dbReference type="ARBA" id="ARBA00022801"/>
    </source>
</evidence>
<dbReference type="GO" id="GO:0008270">
    <property type="term" value="F:zinc ion binding"/>
    <property type="evidence" value="ECO:0007669"/>
    <property type="project" value="InterPro"/>
</dbReference>
<dbReference type="InterPro" id="IPR016193">
    <property type="entry name" value="Cytidine_deaminase-like"/>
</dbReference>
<dbReference type="InterPro" id="IPR035105">
    <property type="entry name" value="Deoxycytidylate_deaminase_dom"/>
</dbReference>
<dbReference type="InterPro" id="IPR015517">
    <property type="entry name" value="dCMP_deaminase-rel"/>
</dbReference>
<dbReference type="InterPro" id="IPR016192">
    <property type="entry name" value="APOBEC/CMP_deaminase_Zn-bd"/>
</dbReference>
<dbReference type="CDD" id="cd01286">
    <property type="entry name" value="deoxycytidylate_deaminase"/>
    <property type="match status" value="1"/>
</dbReference>
<name>C3X9M0_OXAFO</name>
<gene>
    <name evidence="7" type="ORF">OFBG_00924</name>
</gene>
<dbReference type="Gene3D" id="3.40.140.10">
    <property type="entry name" value="Cytidine Deaminase, domain 2"/>
    <property type="match status" value="1"/>
</dbReference>
<keyword evidence="8" id="KW-1185">Reference proteome</keyword>
<sequence>MNIAIAVRENANCKGRKVGAVIVRDNRIISTGYNGTPEGFTNCMDGGCVRCGKREEYRREGKRGYDECICVHAEQNALISAARFGNAIEDSVIFSTLRPCFDCTKLMLQAKIRAVYYLHDLGKLDDAELQGQYELLQSKFIEGVYHVDFEDPRADWANAVLPKK</sequence>
<dbReference type="Pfam" id="PF00383">
    <property type="entry name" value="dCMP_cyt_deam_1"/>
    <property type="match status" value="1"/>
</dbReference>
<dbReference type="GO" id="GO:0005737">
    <property type="term" value="C:cytoplasm"/>
    <property type="evidence" value="ECO:0007669"/>
    <property type="project" value="TreeGrafter"/>
</dbReference>
<evidence type="ECO:0000256" key="5">
    <source>
        <dbReference type="ARBA" id="ARBA00022833"/>
    </source>
</evidence>
<proteinExistence type="inferred from homology"/>
<organism evidence="7 8">
    <name type="scientific">Oxalobacter formigenes OXCC13</name>
    <dbReference type="NCBI Taxonomy" id="556269"/>
    <lineage>
        <taxon>Bacteria</taxon>
        <taxon>Pseudomonadati</taxon>
        <taxon>Pseudomonadota</taxon>
        <taxon>Betaproteobacteria</taxon>
        <taxon>Burkholderiales</taxon>
        <taxon>Oxalobacteraceae</taxon>
        <taxon>Oxalobacter</taxon>
    </lineage>
</organism>
<dbReference type="PROSITE" id="PS00903">
    <property type="entry name" value="CYT_DCMP_DEAMINASES_1"/>
    <property type="match status" value="1"/>
</dbReference>
<accession>C3X9M0</accession>
<dbReference type="EMBL" id="GG658170">
    <property type="protein sequence ID" value="EEO29896.1"/>
    <property type="molecule type" value="Genomic_DNA"/>
</dbReference>
<dbReference type="Proteomes" id="UP000005089">
    <property type="component" value="Unassembled WGS sequence"/>
</dbReference>
<evidence type="ECO:0000256" key="2">
    <source>
        <dbReference type="ARBA" id="ARBA00006576"/>
    </source>
</evidence>
<dbReference type="PANTHER" id="PTHR11086:SF18">
    <property type="entry name" value="DEOXYCYTIDYLATE DEAMINASE"/>
    <property type="match status" value="1"/>
</dbReference>
<evidence type="ECO:0000259" key="6">
    <source>
        <dbReference type="PROSITE" id="PS51747"/>
    </source>
</evidence>
<reference evidence="7 8" key="1">
    <citation type="submission" date="2009-02" db="EMBL/GenBank/DDBJ databases">
        <title>The Genome Sequence of Oxalobacter formigenes OXCC13.</title>
        <authorList>
            <consortium name="The Broad Institute Genome Sequencing Platform"/>
            <person name="Ward D."/>
            <person name="Young S.K."/>
            <person name="Kodira C.D."/>
            <person name="Zeng Q."/>
            <person name="Koehrsen M."/>
            <person name="Alvarado L."/>
            <person name="Berlin A."/>
            <person name="Borenstein D."/>
            <person name="Chen Z."/>
            <person name="Engels R."/>
            <person name="Freedman E."/>
            <person name="Gellesch M."/>
            <person name="Goldberg J."/>
            <person name="Griggs A."/>
            <person name="Gujja S."/>
            <person name="Heiman D."/>
            <person name="Hepburn T."/>
            <person name="Howarth C."/>
            <person name="Jen D."/>
            <person name="Larson L."/>
            <person name="Lewis B."/>
            <person name="Mehta T."/>
            <person name="Park D."/>
            <person name="Pearson M."/>
            <person name="Roberts A."/>
            <person name="Saif S."/>
            <person name="Shea T."/>
            <person name="Shenoy N."/>
            <person name="Sisk P."/>
            <person name="Stolte C."/>
            <person name="Sykes S."/>
            <person name="Walk T."/>
            <person name="White J."/>
            <person name="Yandava C."/>
            <person name="Allison M.J."/>
            <person name="Lander E."/>
            <person name="Nusbaum C."/>
            <person name="Galagan J."/>
            <person name="Birren B."/>
        </authorList>
    </citation>
    <scope>NUCLEOTIDE SEQUENCE [LARGE SCALE GENOMIC DNA]</scope>
    <source>
        <strain evidence="7 8">OXCC13</strain>
    </source>
</reference>
<keyword evidence="3" id="KW-0479">Metal-binding</keyword>
<protein>
    <submittedName>
        <fullName evidence="7">Cytidine and deoxycytidylate deaminase zinc-binding region</fullName>
    </submittedName>
</protein>
<keyword evidence="5" id="KW-0862">Zinc</keyword>
<comment type="cofactor">
    <cofactor evidence="1">
        <name>Zn(2+)</name>
        <dbReference type="ChEBI" id="CHEBI:29105"/>
    </cofactor>
</comment>
<dbReference type="PANTHER" id="PTHR11086">
    <property type="entry name" value="DEOXYCYTIDYLATE DEAMINASE-RELATED"/>
    <property type="match status" value="1"/>
</dbReference>
<feature type="domain" description="CMP/dCMP-type deaminase" evidence="6">
    <location>
        <begin position="1"/>
        <end position="143"/>
    </location>
</feature>
<dbReference type="InterPro" id="IPR002125">
    <property type="entry name" value="CMP_dCMP_dom"/>
</dbReference>
<dbReference type="SUPFAM" id="SSF53927">
    <property type="entry name" value="Cytidine deaminase-like"/>
    <property type="match status" value="1"/>
</dbReference>
<dbReference type="eggNOG" id="COG2131">
    <property type="taxonomic scope" value="Bacteria"/>
</dbReference>
<evidence type="ECO:0000313" key="7">
    <source>
        <dbReference type="EMBL" id="EEO29896.1"/>
    </source>
</evidence>
<dbReference type="AlphaFoldDB" id="C3X9M0"/>